<feature type="chain" id="PRO_5018640518" description="YD repeat-containing protein" evidence="1">
    <location>
        <begin position="24"/>
        <end position="1168"/>
    </location>
</feature>
<evidence type="ECO:0000256" key="1">
    <source>
        <dbReference type="SAM" id="SignalP"/>
    </source>
</evidence>
<evidence type="ECO:0000313" key="3">
    <source>
        <dbReference type="Proteomes" id="UP000284120"/>
    </source>
</evidence>
<protein>
    <recommendedName>
        <fullName evidence="4">YD repeat-containing protein</fullName>
    </recommendedName>
</protein>
<dbReference type="OrthoDB" id="680656at2"/>
<dbReference type="AlphaFoldDB" id="A0A3S3PI29"/>
<dbReference type="Proteomes" id="UP000284120">
    <property type="component" value="Unassembled WGS sequence"/>
</dbReference>
<feature type="signal peptide" evidence="1">
    <location>
        <begin position="1"/>
        <end position="23"/>
    </location>
</feature>
<organism evidence="2 3">
    <name type="scientific">Pedobacter chitinilyticus</name>
    <dbReference type="NCBI Taxonomy" id="2233776"/>
    <lineage>
        <taxon>Bacteria</taxon>
        <taxon>Pseudomonadati</taxon>
        <taxon>Bacteroidota</taxon>
        <taxon>Sphingobacteriia</taxon>
        <taxon>Sphingobacteriales</taxon>
        <taxon>Sphingobacteriaceae</taxon>
        <taxon>Pedobacter</taxon>
    </lineage>
</organism>
<evidence type="ECO:0008006" key="4">
    <source>
        <dbReference type="Google" id="ProtNLM"/>
    </source>
</evidence>
<dbReference type="RefSeq" id="WP_113645418.1">
    <property type="nucleotide sequence ID" value="NZ_QMHN01000001.1"/>
</dbReference>
<comment type="caution">
    <text evidence="2">The sequence shown here is derived from an EMBL/GenBank/DDBJ whole genome shotgun (WGS) entry which is preliminary data.</text>
</comment>
<keyword evidence="1" id="KW-0732">Signal</keyword>
<evidence type="ECO:0000313" key="2">
    <source>
        <dbReference type="EMBL" id="RWU09932.1"/>
    </source>
</evidence>
<reference evidence="2 3" key="1">
    <citation type="submission" date="2018-06" db="EMBL/GenBank/DDBJ databases">
        <title>Pedobacter endophyticus sp. nov., an endophytic bacterium isolated from a leaf of Triticum aestivum.</title>
        <authorList>
            <person name="Zhang L."/>
        </authorList>
    </citation>
    <scope>NUCLEOTIDE SEQUENCE [LARGE SCALE GENOMIC DNA]</scope>
    <source>
        <strain evidence="2 3">CM134L-2</strain>
    </source>
</reference>
<accession>A0A3S3PI29</accession>
<keyword evidence="3" id="KW-1185">Reference proteome</keyword>
<name>A0A3S3PI29_9SPHI</name>
<dbReference type="EMBL" id="SAYW01000001">
    <property type="protein sequence ID" value="RWU09932.1"/>
    <property type="molecule type" value="Genomic_DNA"/>
</dbReference>
<gene>
    <name evidence="2" type="ORF">DPV69_00880</name>
</gene>
<proteinExistence type="predicted"/>
<sequence length="1168" mass="131176">MRTNALKFCLLLLFLSFTQIASAQYETAKNGNFNVVRTSVTPSPEMALYQRYGDVPVDYSTGIANISVPITEIKLKDFSWPVSLSYHGGGNKVSEFASVVGLGWVLNASGYITNSSTDGTGWGAEIMRTYNLAKRYNPYYGNCDVIYENELDVIAAGLDISQKSLFRPIVNYVNTPLMNLKFLFRDTSYVTAPISNYKIVTNSTSTIITDPSGNRYFFQPVGGKTTYTSCQITSTTSNASVGLSKILTYKGDSILFNYDTVNYTYTDLNYETKQRVNTLDCQRCQQDVIPDNKNCPVNNIAYELILTSITASNGQKVSFHYGNRSDHPVNKKLETILVQELSDGLYVNKAWYTLGQSYFGTSSDDNLRLKLDNVKNIINSHNQEVYGFDYFTSSVLPNRLSKSIDLAGFYNGISSNTTLIPSLSDRRSFLYYTMAGALTKINYPTGGSSTFTYDLSTWGGLRIKEITDYTSSNTIARKKNYDYGITGVHINYDFTSNDNQYFFGHGNSGMVSSTLPLYSLELITCTVFTEQTTAVTNFLDAWTEPSKFYAKVTEYAIDYTNDIQGEAGKTIYKYNDYLHFDLKARQASLISLSPKLTEKEVYKGLANELIHKEENFYSVADDYFPVPDFWGKPKNSRDERFWIKRLELLRDEMTHSLSADLEIPGYRCYGKEFLQHDYWLDIPVIYLDKQIVRTYEGGQEITNEKNYTYDKLNGEIEPNQITSTTSDDDTINEQIRYTTSNLTGITYNMAESNANNKLLHQNIITPLWRKTSKGATEVQTSQIYYNIFYNKAFPVKEKIGFGGAETKEAQVTKYDGKGNAIEILSQNLKTTAYRFSNKSEITAEFVNSSYDETAYASFDNGGENGISYTQSAVSMDEAYSGKSSYKLNMGAISKHNLIAGKRYSISLFIKSGTITISGATAGTAQMTTLSNGWNLYQNYFTPLSSSVEISGSAFIDDIKIHPENAQSTTFVYTNFYEQLAAKADTRSNTTFFDYQPDGKLWSVKDHLGNIVKQYCYNLAGQTVDCNIKPTIALPNYYARISISNIYTEYPNGPFSPAFTTFADVTLELFTDAEATIPYITPVSRTVAYEETLLSDLGYGPVSSSYIFNRTIPAGTSSVMLGRYAIDRVYEETDPFNPWMSTIYSTNLSYQVVSIPNVNYIPLATSTPL</sequence>